<evidence type="ECO:0000313" key="16">
    <source>
        <dbReference type="Proteomes" id="UP000264062"/>
    </source>
</evidence>
<dbReference type="Pfam" id="PF08245">
    <property type="entry name" value="Mur_ligase_M"/>
    <property type="match status" value="1"/>
</dbReference>
<organism evidence="15 16">
    <name type="scientific">candidate division WOR-3 bacterium</name>
    <dbReference type="NCBI Taxonomy" id="2052148"/>
    <lineage>
        <taxon>Bacteria</taxon>
        <taxon>Bacteria division WOR-3</taxon>
    </lineage>
</organism>
<dbReference type="Gene3D" id="3.40.1190.10">
    <property type="entry name" value="Mur-like, catalytic domain"/>
    <property type="match status" value="1"/>
</dbReference>
<dbReference type="InterPro" id="IPR004101">
    <property type="entry name" value="Mur_ligase_C"/>
</dbReference>
<comment type="function">
    <text evidence="10 11">Involved in cell wall formation. Catalyzes the final step in the synthesis of UDP-N-acetylmuramoyl-pentapeptide, the precursor of murein.</text>
</comment>
<dbReference type="Pfam" id="PF02875">
    <property type="entry name" value="Mur_ligase_C"/>
    <property type="match status" value="1"/>
</dbReference>
<evidence type="ECO:0000256" key="5">
    <source>
        <dbReference type="ARBA" id="ARBA00022840"/>
    </source>
</evidence>
<dbReference type="NCBIfam" id="TIGR01143">
    <property type="entry name" value="murF"/>
    <property type="match status" value="1"/>
</dbReference>
<feature type="domain" description="Mur ligase C-terminal" evidence="13">
    <location>
        <begin position="294"/>
        <end position="410"/>
    </location>
</feature>
<evidence type="ECO:0000256" key="3">
    <source>
        <dbReference type="ARBA" id="ARBA00022618"/>
    </source>
</evidence>
<dbReference type="EMBL" id="DMZY01000168">
    <property type="protein sequence ID" value="HAV92659.1"/>
    <property type="molecule type" value="Genomic_DNA"/>
</dbReference>
<keyword evidence="8 10" id="KW-0131">Cell cycle</keyword>
<dbReference type="EC" id="6.3.2.10" evidence="10 11"/>
<feature type="domain" description="Mur ligase central" evidence="14">
    <location>
        <begin position="91"/>
        <end position="269"/>
    </location>
</feature>
<reference evidence="15 16" key="1">
    <citation type="journal article" date="2018" name="Nat. Biotechnol.">
        <title>A standardized bacterial taxonomy based on genome phylogeny substantially revises the tree of life.</title>
        <authorList>
            <person name="Parks D.H."/>
            <person name="Chuvochina M."/>
            <person name="Waite D.W."/>
            <person name="Rinke C."/>
            <person name="Skarshewski A."/>
            <person name="Chaumeil P.A."/>
            <person name="Hugenholtz P."/>
        </authorList>
    </citation>
    <scope>NUCLEOTIDE SEQUENCE [LARGE SCALE GENOMIC DNA]</scope>
    <source>
        <strain evidence="15">UBA9956</strain>
    </source>
</reference>
<dbReference type="GO" id="GO:0005524">
    <property type="term" value="F:ATP binding"/>
    <property type="evidence" value="ECO:0007669"/>
    <property type="project" value="UniProtKB-UniRule"/>
</dbReference>
<dbReference type="PANTHER" id="PTHR43024:SF1">
    <property type="entry name" value="UDP-N-ACETYLMURAMOYL-TRIPEPTIDE--D-ALANYL-D-ALANINE LIGASE"/>
    <property type="match status" value="1"/>
</dbReference>
<dbReference type="InterPro" id="IPR036615">
    <property type="entry name" value="Mur_ligase_C_dom_sf"/>
</dbReference>
<dbReference type="Proteomes" id="UP000264062">
    <property type="component" value="Unassembled WGS sequence"/>
</dbReference>
<evidence type="ECO:0000256" key="10">
    <source>
        <dbReference type="HAMAP-Rule" id="MF_02019"/>
    </source>
</evidence>
<comment type="caution">
    <text evidence="15">The sequence shown here is derived from an EMBL/GenBank/DDBJ whole genome shotgun (WGS) entry which is preliminary data.</text>
</comment>
<dbReference type="SUPFAM" id="SSF53244">
    <property type="entry name" value="MurD-like peptide ligases, peptide-binding domain"/>
    <property type="match status" value="1"/>
</dbReference>
<evidence type="ECO:0000256" key="2">
    <source>
        <dbReference type="ARBA" id="ARBA00022598"/>
    </source>
</evidence>
<feature type="binding site" evidence="10">
    <location>
        <begin position="93"/>
        <end position="99"/>
    </location>
    <ligand>
        <name>ATP</name>
        <dbReference type="ChEBI" id="CHEBI:30616"/>
    </ligand>
</feature>
<dbReference type="Gene3D" id="3.40.1390.10">
    <property type="entry name" value="MurE/MurF, N-terminal domain"/>
    <property type="match status" value="1"/>
</dbReference>
<dbReference type="SUPFAM" id="SSF53623">
    <property type="entry name" value="MurD-like peptide ligases, catalytic domain"/>
    <property type="match status" value="1"/>
</dbReference>
<keyword evidence="2 10" id="KW-0436">Ligase</keyword>
<dbReference type="SUPFAM" id="SSF63418">
    <property type="entry name" value="MurE/MurF N-terminal domain"/>
    <property type="match status" value="1"/>
</dbReference>
<dbReference type="AlphaFoldDB" id="A0A350HAU3"/>
<dbReference type="GO" id="GO:0008360">
    <property type="term" value="P:regulation of cell shape"/>
    <property type="evidence" value="ECO:0007669"/>
    <property type="project" value="UniProtKB-KW"/>
</dbReference>
<keyword evidence="9 10" id="KW-0961">Cell wall biogenesis/degradation</keyword>
<evidence type="ECO:0000256" key="8">
    <source>
        <dbReference type="ARBA" id="ARBA00023306"/>
    </source>
</evidence>
<protein>
    <recommendedName>
        <fullName evidence="10 11">UDP-N-acetylmuramoyl-tripeptide--D-alanyl-D-alanine ligase</fullName>
        <ecNumber evidence="10 11">6.3.2.10</ecNumber>
    </recommendedName>
    <alternativeName>
        <fullName evidence="10">D-alanyl-D-alanine-adding enzyme</fullName>
    </alternativeName>
</protein>
<evidence type="ECO:0000256" key="11">
    <source>
        <dbReference type="RuleBase" id="RU004136"/>
    </source>
</evidence>
<dbReference type="UniPathway" id="UPA00219"/>
<evidence type="ECO:0000256" key="1">
    <source>
        <dbReference type="ARBA" id="ARBA00022490"/>
    </source>
</evidence>
<dbReference type="Pfam" id="PF01225">
    <property type="entry name" value="Mur_ligase"/>
    <property type="match status" value="1"/>
</dbReference>
<dbReference type="GO" id="GO:0005737">
    <property type="term" value="C:cytoplasm"/>
    <property type="evidence" value="ECO:0007669"/>
    <property type="project" value="UniProtKB-SubCell"/>
</dbReference>
<comment type="similarity">
    <text evidence="10">Belongs to the MurCDEF family. MurF subfamily.</text>
</comment>
<dbReference type="HAMAP" id="MF_02019">
    <property type="entry name" value="MurF"/>
    <property type="match status" value="1"/>
</dbReference>
<dbReference type="InterPro" id="IPR035911">
    <property type="entry name" value="MurE/MurF_N"/>
</dbReference>
<dbReference type="InterPro" id="IPR013221">
    <property type="entry name" value="Mur_ligase_cen"/>
</dbReference>
<dbReference type="GO" id="GO:0071555">
    <property type="term" value="P:cell wall organization"/>
    <property type="evidence" value="ECO:0007669"/>
    <property type="project" value="UniProtKB-KW"/>
</dbReference>
<keyword evidence="1 10" id="KW-0963">Cytoplasm</keyword>
<keyword evidence="5 10" id="KW-0067">ATP-binding</keyword>
<dbReference type="GO" id="GO:0047480">
    <property type="term" value="F:UDP-N-acetylmuramoyl-tripeptide-D-alanyl-D-alanine ligase activity"/>
    <property type="evidence" value="ECO:0007669"/>
    <property type="project" value="UniProtKB-UniRule"/>
</dbReference>
<sequence>MNGSSAVSEISAVTTDSRSKIENSLFVPLKGEKFDGHDFINKAYENGASIVLSAKELDSSKPYIRVDDTLFALHRLSTEYLKTLNLRRVCITGSTGKTTTKNLLSACIREEGTIATEGNTNNLIGVPQNIFRCGRETKNVILEMGMNMKGELTALSDIVKPTHIIITTVNNSHIGNFASFEEIINAKLEILSGYSNRETPVIVNGDDSHVTERMKGINIVTFGMNGKNDFHPEDITLMKEKSEIKINSKTYSIGIPGMGGVYSFLAVFAFLKTFAEFKSDIEKGLSEFVRPQSRLNIIPLRDITLIDDSYNASPASMQNAIDVLSRFSARRVALLSDMLELGDESKFLHERVGEELNKKSIDVLVAVGKEAKTYYDIFIGEKYYFEERKEMEKKIFSILQSRDAVLVKGSHSTMMNETAKLIKENYNAL</sequence>
<evidence type="ECO:0000256" key="4">
    <source>
        <dbReference type="ARBA" id="ARBA00022741"/>
    </source>
</evidence>
<dbReference type="GO" id="GO:0009252">
    <property type="term" value="P:peptidoglycan biosynthetic process"/>
    <property type="evidence" value="ECO:0007669"/>
    <property type="project" value="UniProtKB-UniRule"/>
</dbReference>
<dbReference type="Gene3D" id="3.90.190.20">
    <property type="entry name" value="Mur ligase, C-terminal domain"/>
    <property type="match status" value="1"/>
</dbReference>
<keyword evidence="6 10" id="KW-0133">Cell shape</keyword>
<evidence type="ECO:0000256" key="9">
    <source>
        <dbReference type="ARBA" id="ARBA00023316"/>
    </source>
</evidence>
<name>A0A350HAU3_UNCW3</name>
<evidence type="ECO:0000256" key="6">
    <source>
        <dbReference type="ARBA" id="ARBA00022960"/>
    </source>
</evidence>
<keyword evidence="3 10" id="KW-0132">Cell division</keyword>
<dbReference type="InterPro" id="IPR051046">
    <property type="entry name" value="MurCDEF_CellWall_CoF430Synth"/>
</dbReference>
<evidence type="ECO:0000259" key="14">
    <source>
        <dbReference type="Pfam" id="PF08245"/>
    </source>
</evidence>
<dbReference type="PANTHER" id="PTHR43024">
    <property type="entry name" value="UDP-N-ACETYLMURAMOYL-TRIPEPTIDE--D-ALANYL-D-ALANINE LIGASE"/>
    <property type="match status" value="1"/>
</dbReference>
<evidence type="ECO:0000313" key="15">
    <source>
        <dbReference type="EMBL" id="HAV92659.1"/>
    </source>
</evidence>
<gene>
    <name evidence="10" type="primary">murF</name>
    <name evidence="15" type="ORF">DCW38_05715</name>
</gene>
<feature type="domain" description="Mur ligase N-terminal catalytic" evidence="12">
    <location>
        <begin position="9"/>
        <end position="57"/>
    </location>
</feature>
<dbReference type="InterPro" id="IPR005863">
    <property type="entry name" value="UDP-N-AcMur_synth"/>
</dbReference>
<evidence type="ECO:0000259" key="13">
    <source>
        <dbReference type="Pfam" id="PF02875"/>
    </source>
</evidence>
<proteinExistence type="inferred from homology"/>
<comment type="subcellular location">
    <subcellularLocation>
        <location evidence="10 11">Cytoplasm</location>
    </subcellularLocation>
</comment>
<evidence type="ECO:0000256" key="7">
    <source>
        <dbReference type="ARBA" id="ARBA00022984"/>
    </source>
</evidence>
<accession>A0A350HAU3</accession>
<dbReference type="InterPro" id="IPR000713">
    <property type="entry name" value="Mur_ligase_N"/>
</dbReference>
<dbReference type="GO" id="GO:0008766">
    <property type="term" value="F:UDP-N-acetylmuramoylalanyl-D-glutamyl-2,6-diaminopimelate-D-alanyl-D-alanine ligase activity"/>
    <property type="evidence" value="ECO:0007669"/>
    <property type="project" value="RHEA"/>
</dbReference>
<evidence type="ECO:0000259" key="12">
    <source>
        <dbReference type="Pfam" id="PF01225"/>
    </source>
</evidence>
<dbReference type="InterPro" id="IPR036565">
    <property type="entry name" value="Mur-like_cat_sf"/>
</dbReference>
<keyword evidence="4 10" id="KW-0547">Nucleotide-binding</keyword>
<dbReference type="GO" id="GO:0051301">
    <property type="term" value="P:cell division"/>
    <property type="evidence" value="ECO:0007669"/>
    <property type="project" value="UniProtKB-KW"/>
</dbReference>
<comment type="catalytic activity">
    <reaction evidence="10 11">
        <text>D-alanyl-D-alanine + UDP-N-acetyl-alpha-D-muramoyl-L-alanyl-gamma-D-glutamyl-meso-2,6-diaminopimelate + ATP = UDP-N-acetyl-alpha-D-muramoyl-L-alanyl-gamma-D-glutamyl-meso-2,6-diaminopimeloyl-D-alanyl-D-alanine + ADP + phosphate + H(+)</text>
        <dbReference type="Rhea" id="RHEA:28374"/>
        <dbReference type="ChEBI" id="CHEBI:15378"/>
        <dbReference type="ChEBI" id="CHEBI:30616"/>
        <dbReference type="ChEBI" id="CHEBI:43474"/>
        <dbReference type="ChEBI" id="CHEBI:57822"/>
        <dbReference type="ChEBI" id="CHEBI:61386"/>
        <dbReference type="ChEBI" id="CHEBI:83905"/>
        <dbReference type="ChEBI" id="CHEBI:456216"/>
        <dbReference type="EC" id="6.3.2.10"/>
    </reaction>
</comment>
<keyword evidence="7 10" id="KW-0573">Peptidoglycan synthesis</keyword>
<comment type="pathway">
    <text evidence="10 11">Cell wall biogenesis; peptidoglycan biosynthesis.</text>
</comment>